<name>A0A0R3T0J1_RODNA</name>
<accession>A0A0R3T0J1</accession>
<reference evidence="1" key="1">
    <citation type="submission" date="2017-02" db="UniProtKB">
        <authorList>
            <consortium name="WormBaseParasite"/>
        </authorList>
    </citation>
    <scope>IDENTIFICATION</scope>
</reference>
<evidence type="ECO:0000313" key="1">
    <source>
        <dbReference type="WBParaSite" id="HNAJ_0000033601-mRNA-1"/>
    </source>
</evidence>
<sequence length="37" mass="4144">MRAHEFATLSEEIQAANAHHSHCQSRCMRALLTHIAA</sequence>
<protein>
    <submittedName>
        <fullName evidence="1">Transcriptional regulator</fullName>
    </submittedName>
</protein>
<organism evidence="1">
    <name type="scientific">Rodentolepis nana</name>
    <name type="common">Dwarf tapeworm</name>
    <name type="synonym">Hymenolepis nana</name>
    <dbReference type="NCBI Taxonomy" id="102285"/>
    <lineage>
        <taxon>Eukaryota</taxon>
        <taxon>Metazoa</taxon>
        <taxon>Spiralia</taxon>
        <taxon>Lophotrochozoa</taxon>
        <taxon>Platyhelminthes</taxon>
        <taxon>Cestoda</taxon>
        <taxon>Eucestoda</taxon>
        <taxon>Cyclophyllidea</taxon>
        <taxon>Hymenolepididae</taxon>
        <taxon>Rodentolepis</taxon>
    </lineage>
</organism>
<dbReference type="WBParaSite" id="HNAJ_0000033601-mRNA-1">
    <property type="protein sequence ID" value="HNAJ_0000033601-mRNA-1"/>
    <property type="gene ID" value="HNAJ_0000033601"/>
</dbReference>
<dbReference type="AlphaFoldDB" id="A0A0R3T0J1"/>
<proteinExistence type="predicted"/>